<organism evidence="2 3">
    <name type="scientific">Tetradesmus obliquus</name>
    <name type="common">Green alga</name>
    <name type="synonym">Acutodesmus obliquus</name>
    <dbReference type="NCBI Taxonomy" id="3088"/>
    <lineage>
        <taxon>Eukaryota</taxon>
        <taxon>Viridiplantae</taxon>
        <taxon>Chlorophyta</taxon>
        <taxon>core chlorophytes</taxon>
        <taxon>Chlorophyceae</taxon>
        <taxon>CS clade</taxon>
        <taxon>Sphaeropleales</taxon>
        <taxon>Scenedesmaceae</taxon>
        <taxon>Tetradesmus</taxon>
    </lineage>
</organism>
<proteinExistence type="predicted"/>
<protein>
    <submittedName>
        <fullName evidence="2">Uncharacterized protein</fullName>
    </submittedName>
</protein>
<sequence length="1030" mass="108935">MDTLRGIPEHIEAEFGDSIVARDEAVALLGEAPGLGPPDLCWLQKAPKGRSLLGGSAEAQGYYHFVLGRDACSTAAVAAYFALLNSKVEPAGMLQGLWSPEFVIQRGFYCCYDALSCMDLRCELCVPGGVLAGCVDAAGVLHDATPQHFMQAQVCGFIRAMLYDPELRAAGGSVIAYEPCPSAAAERSLLSCVLALYQLGALPGALQDIYAQQGCGVLPEHMDVALAALWQHFRRRQRWAAAASFFRQLAAVYPAATLLWGAAQRCLGLGGWSGSSGNLLAELLLLAGHRGPEQLCPATLVGLATECLEAGRVQEAAVMARQALQASPRCRPAWLLLAQCFIAQRQFAAALVALNVVPTPPLPAAEVELLHVAPPPPPKATTQPQARLYDGELEAVRCCAAEEASLHGSRLLAYLPGCILVNREPLGAGLLPDTSPNRITRAVLAAVYALLQDIVSQTSWDEFLEIRSRVFLMQHEATPRASQDAAQQRSERQSKEQQQQQQQQQQQEGVVLAAALQQKLEQLGLQVSGSGHIDSAGGLVLHRSVEPPSSEEPAVNGTQPHAEHPGPAAAAVIAHPSPPSRGRLSSSGGQKGSPKSYYASRLQEELAKPGTSGALPRSSTPGEGQGERSMAGRVLLLGRSQARRVSSASSRTPPGAAGSYVFSGDSAPTGCGVPRSLAPNEVEDLSRLATASKVAPIRTQGSITPQLWDVVFGAARSPPASGSRRALHYQQQQDAAEAFTSNAALPRIKTRPLGEAREQQCSFNGCRDSAGEAVSRSLEADRERLMAGWIADDASAEAAAGEGAPARRLCVRWLDELIVALWHDLQAYMEWKVWDQTLREARGGSHAELVLGLVPEQAGGTPRTPLSDGGNINPPALTSTDWMRRGALAERLGHVSDARAAYRAAVKLGFSLAAYSALLRLEAGAGNVSDAVLCAAQVMAWQQQRLAQGGSSSGSSSSVVRMGVPPELVTWGLGLAASSSSADELLLAAARAPNAAAELKAVLHEWSKWQQVAVPEPLQPQQEAGLQAGS</sequence>
<evidence type="ECO:0000313" key="2">
    <source>
        <dbReference type="EMBL" id="WIA09915.1"/>
    </source>
</evidence>
<gene>
    <name evidence="2" type="ORF">OEZ85_010129</name>
</gene>
<keyword evidence="3" id="KW-1185">Reference proteome</keyword>
<evidence type="ECO:0000313" key="3">
    <source>
        <dbReference type="Proteomes" id="UP001244341"/>
    </source>
</evidence>
<dbReference type="Pfam" id="PF09295">
    <property type="entry name" value="ChAPs"/>
    <property type="match status" value="2"/>
</dbReference>
<feature type="compositionally biased region" description="Low complexity" evidence="1">
    <location>
        <begin position="565"/>
        <end position="596"/>
    </location>
</feature>
<dbReference type="SUPFAM" id="SSF48452">
    <property type="entry name" value="TPR-like"/>
    <property type="match status" value="1"/>
</dbReference>
<dbReference type="PANTHER" id="PTHR31975:SF1">
    <property type="entry name" value="BUD SITE SELECTION PROTEIN 7-RELATED"/>
    <property type="match status" value="1"/>
</dbReference>
<dbReference type="Proteomes" id="UP001244341">
    <property type="component" value="Chromosome 2b"/>
</dbReference>
<dbReference type="PANTHER" id="PTHR31975">
    <property type="entry name" value="BUD SITE SELECTION PROTEIN 7-RELATED"/>
    <property type="match status" value="1"/>
</dbReference>
<dbReference type="Gene3D" id="1.25.40.10">
    <property type="entry name" value="Tetratricopeptide repeat domain"/>
    <property type="match status" value="2"/>
</dbReference>
<dbReference type="InterPro" id="IPR011990">
    <property type="entry name" value="TPR-like_helical_dom_sf"/>
</dbReference>
<feature type="region of interest" description="Disordered" evidence="1">
    <location>
        <begin position="543"/>
        <end position="661"/>
    </location>
</feature>
<feature type="region of interest" description="Disordered" evidence="1">
    <location>
        <begin position="477"/>
        <end position="502"/>
    </location>
</feature>
<dbReference type="InterPro" id="IPR015374">
    <property type="entry name" value="ChAPs"/>
</dbReference>
<dbReference type="EMBL" id="CP126209">
    <property type="protein sequence ID" value="WIA09915.1"/>
    <property type="molecule type" value="Genomic_DNA"/>
</dbReference>
<evidence type="ECO:0000256" key="1">
    <source>
        <dbReference type="SAM" id="MobiDB-lite"/>
    </source>
</evidence>
<accession>A0ABY8TLN6</accession>
<reference evidence="2 3" key="1">
    <citation type="submission" date="2023-05" db="EMBL/GenBank/DDBJ databases">
        <title>A 100% complete, gapless, phased diploid assembly of the Scenedesmus obliquus UTEX 3031 genome.</title>
        <authorList>
            <person name="Biondi T.C."/>
            <person name="Hanschen E.R."/>
            <person name="Kwon T."/>
            <person name="Eng W."/>
            <person name="Kruse C.P.S."/>
            <person name="Koehler S.I."/>
            <person name="Kunde Y."/>
            <person name="Gleasner C.D."/>
            <person name="You Mak K.T."/>
            <person name="Polle J."/>
            <person name="Hovde B.T."/>
            <person name="Starkenburg S.R."/>
        </authorList>
    </citation>
    <scope>NUCLEOTIDE SEQUENCE [LARGE SCALE GENOMIC DNA]</scope>
    <source>
        <strain evidence="2 3">DOE0152z</strain>
    </source>
</reference>
<feature type="compositionally biased region" description="Low complexity" evidence="1">
    <location>
        <begin position="639"/>
        <end position="651"/>
    </location>
</feature>
<name>A0ABY8TLN6_TETOB</name>